<dbReference type="Pfam" id="PF11343">
    <property type="entry name" value="DUF3145"/>
    <property type="match status" value="1"/>
</dbReference>
<dbReference type="Proteomes" id="UP000277858">
    <property type="component" value="Chromosome"/>
</dbReference>
<dbReference type="InterPro" id="IPR021491">
    <property type="entry name" value="DUF3145"/>
</dbReference>
<organism evidence="1 2">
    <name type="scientific">Acidipropionibacterium jensenii</name>
    <dbReference type="NCBI Taxonomy" id="1749"/>
    <lineage>
        <taxon>Bacteria</taxon>
        <taxon>Bacillati</taxon>
        <taxon>Actinomycetota</taxon>
        <taxon>Actinomycetes</taxon>
        <taxon>Propionibacteriales</taxon>
        <taxon>Propionibacteriaceae</taxon>
        <taxon>Acidipropionibacterium</taxon>
    </lineage>
</organism>
<dbReference type="STRING" id="1122997.GCA_000425285_01319"/>
<accession>A0A3S4YVS1</accession>
<name>A0A3S4YVS1_9ACTN</name>
<dbReference type="EMBL" id="LR134473">
    <property type="protein sequence ID" value="VEI02286.1"/>
    <property type="molecule type" value="Genomic_DNA"/>
</dbReference>
<reference evidence="1 2" key="1">
    <citation type="submission" date="2018-12" db="EMBL/GenBank/DDBJ databases">
        <authorList>
            <consortium name="Pathogen Informatics"/>
        </authorList>
    </citation>
    <scope>NUCLEOTIDE SEQUENCE [LARGE SCALE GENOMIC DNA]</scope>
    <source>
        <strain evidence="1 2">NCTC13652</strain>
    </source>
</reference>
<protein>
    <submittedName>
        <fullName evidence="1">Protein of uncharacterized function (DUF3145)</fullName>
    </submittedName>
</protein>
<evidence type="ECO:0000313" key="1">
    <source>
        <dbReference type="EMBL" id="VEI02286.1"/>
    </source>
</evidence>
<sequence length="174" mass="18844">MNDSAHDARGMLFIHSAPTALRSHIEWAVAAAVSLPSGVGWQRQPVEPGSWCLAAEWHGDRAQAAGLVSTLSTWGRLRLELTVDPPAQGHGEGLGHRWSVTPSLGVFSADTSAIGDVMVSENRLRLAMAEARREGTDLQAELSDLLGEPWDVELEPYRARDPELDVSWLSSQVG</sequence>
<evidence type="ECO:0000313" key="2">
    <source>
        <dbReference type="Proteomes" id="UP000277858"/>
    </source>
</evidence>
<gene>
    <name evidence="1" type="ORF">NCTC13652_00457</name>
</gene>
<dbReference type="AlphaFoldDB" id="A0A3S4YVS1"/>
<keyword evidence="2" id="KW-1185">Reference proteome</keyword>
<proteinExistence type="predicted"/>